<name>A0A2P2QT89_RHIMU</name>
<proteinExistence type="predicted"/>
<reference evidence="1" key="1">
    <citation type="submission" date="2018-02" db="EMBL/GenBank/DDBJ databases">
        <title>Rhizophora mucronata_Transcriptome.</title>
        <authorList>
            <person name="Meera S.P."/>
            <person name="Sreeshan A."/>
            <person name="Augustine A."/>
        </authorList>
    </citation>
    <scope>NUCLEOTIDE SEQUENCE</scope>
    <source>
        <tissue evidence="1">Leaf</tissue>
    </source>
</reference>
<protein>
    <submittedName>
        <fullName evidence="1">Uncharacterized protein</fullName>
    </submittedName>
</protein>
<accession>A0A2P2QT89</accession>
<dbReference type="EMBL" id="GGEC01089729">
    <property type="protein sequence ID" value="MBX70213.1"/>
    <property type="molecule type" value="Transcribed_RNA"/>
</dbReference>
<evidence type="ECO:0000313" key="1">
    <source>
        <dbReference type="EMBL" id="MBX70213.1"/>
    </source>
</evidence>
<dbReference type="AlphaFoldDB" id="A0A2P2QT89"/>
<organism evidence="1">
    <name type="scientific">Rhizophora mucronata</name>
    <name type="common">Asiatic mangrove</name>
    <dbReference type="NCBI Taxonomy" id="61149"/>
    <lineage>
        <taxon>Eukaryota</taxon>
        <taxon>Viridiplantae</taxon>
        <taxon>Streptophyta</taxon>
        <taxon>Embryophyta</taxon>
        <taxon>Tracheophyta</taxon>
        <taxon>Spermatophyta</taxon>
        <taxon>Magnoliopsida</taxon>
        <taxon>eudicotyledons</taxon>
        <taxon>Gunneridae</taxon>
        <taxon>Pentapetalae</taxon>
        <taxon>rosids</taxon>
        <taxon>fabids</taxon>
        <taxon>Malpighiales</taxon>
        <taxon>Rhizophoraceae</taxon>
        <taxon>Rhizophora</taxon>
    </lineage>
</organism>
<sequence>MRGLVHGILRYWHGREAKRNVFPRFECMTSSPSTPEKGLENLTVADVLVTTGEEKVGSWLWCYTNDTLYDAVKNVCFYNFDRQILKLFTPMTSI</sequence>